<dbReference type="AlphaFoldDB" id="A0A8J5J0E5"/>
<evidence type="ECO:0000313" key="2">
    <source>
        <dbReference type="Proteomes" id="UP000709295"/>
    </source>
</evidence>
<reference evidence="1" key="1">
    <citation type="submission" date="2021-01" db="EMBL/GenBank/DDBJ databases">
        <title>Phytophthora aleatoria, a newly-described species from Pinus radiata is distinct from Phytophthora cactorum isolates based on comparative genomics.</title>
        <authorList>
            <person name="Mcdougal R."/>
            <person name="Panda P."/>
            <person name="Williams N."/>
            <person name="Studholme D.J."/>
        </authorList>
    </citation>
    <scope>NUCLEOTIDE SEQUENCE</scope>
    <source>
        <strain evidence="1">NZFS 4037</strain>
    </source>
</reference>
<evidence type="ECO:0000313" key="1">
    <source>
        <dbReference type="EMBL" id="KAG6975128.1"/>
    </source>
</evidence>
<dbReference type="Proteomes" id="UP000709295">
    <property type="component" value="Unassembled WGS sequence"/>
</dbReference>
<accession>A0A8J5J0E5</accession>
<gene>
    <name evidence="1" type="ORF">JG688_00002689</name>
</gene>
<organism evidence="1 2">
    <name type="scientific">Phytophthora aleatoria</name>
    <dbReference type="NCBI Taxonomy" id="2496075"/>
    <lineage>
        <taxon>Eukaryota</taxon>
        <taxon>Sar</taxon>
        <taxon>Stramenopiles</taxon>
        <taxon>Oomycota</taxon>
        <taxon>Peronosporomycetes</taxon>
        <taxon>Peronosporales</taxon>
        <taxon>Peronosporaceae</taxon>
        <taxon>Phytophthora</taxon>
    </lineage>
</organism>
<sequence>MIWSLYNTSAALGRALGSIDTQACPSSTIDGGLISENSTLATPVVILCRRAASVSWRPVVSKLRCFACAYGSVCISSSDSTTPNENISALSSYISPIITSGAIHSDVPTPAVIVWSRRSLEIPKSVTLASIAWFSKMLRDFRSR</sequence>
<dbReference type="EMBL" id="JAENGY010000074">
    <property type="protein sequence ID" value="KAG6975128.1"/>
    <property type="molecule type" value="Genomic_DNA"/>
</dbReference>
<comment type="caution">
    <text evidence="1">The sequence shown here is derived from an EMBL/GenBank/DDBJ whole genome shotgun (WGS) entry which is preliminary data.</text>
</comment>
<protein>
    <submittedName>
        <fullName evidence="1">Uncharacterized protein</fullName>
    </submittedName>
</protein>
<name>A0A8J5J0E5_9STRA</name>
<keyword evidence="2" id="KW-1185">Reference proteome</keyword>
<proteinExistence type="predicted"/>